<name>A0AAD5RX69_9PEZI</name>
<gene>
    <name evidence="17" type="ORF">MKZ38_002365</name>
</gene>
<protein>
    <recommendedName>
        <fullName evidence="2">RNA helicase</fullName>
        <ecNumber evidence="2">3.6.4.13</ecNumber>
    </recommendedName>
</protein>
<dbReference type="FunFam" id="3.40.50.300:FF:000007">
    <property type="entry name" value="Pre-mRNA-splicing factor ATP-dependent RNA helicase"/>
    <property type="match status" value="1"/>
</dbReference>
<dbReference type="PANTHER" id="PTHR18934">
    <property type="entry name" value="ATP-DEPENDENT RNA HELICASE"/>
    <property type="match status" value="1"/>
</dbReference>
<dbReference type="GO" id="GO:0003724">
    <property type="term" value="F:RNA helicase activity"/>
    <property type="evidence" value="ECO:0007669"/>
    <property type="project" value="UniProtKB-EC"/>
</dbReference>
<dbReference type="EC" id="3.6.4.13" evidence="2"/>
<evidence type="ECO:0000313" key="17">
    <source>
        <dbReference type="EMBL" id="KAJ2906286.1"/>
    </source>
</evidence>
<dbReference type="CDD" id="cd17973">
    <property type="entry name" value="DEXHc_DHX15"/>
    <property type="match status" value="1"/>
</dbReference>
<feature type="compositionally biased region" description="Polar residues" evidence="13">
    <location>
        <begin position="462"/>
        <end position="473"/>
    </location>
</feature>
<dbReference type="InterPro" id="IPR001650">
    <property type="entry name" value="Helicase_C-like"/>
</dbReference>
<evidence type="ECO:0000256" key="4">
    <source>
        <dbReference type="ARBA" id="ARBA00022741"/>
    </source>
</evidence>
<comment type="catalytic activity">
    <reaction evidence="11">
        <text>ATP + H2O = ADP + phosphate + H(+)</text>
        <dbReference type="Rhea" id="RHEA:13065"/>
        <dbReference type="ChEBI" id="CHEBI:15377"/>
        <dbReference type="ChEBI" id="CHEBI:15378"/>
        <dbReference type="ChEBI" id="CHEBI:30616"/>
        <dbReference type="ChEBI" id="CHEBI:43474"/>
        <dbReference type="ChEBI" id="CHEBI:456216"/>
        <dbReference type="EC" id="3.6.4.13"/>
    </reaction>
</comment>
<dbReference type="CDD" id="cd18791">
    <property type="entry name" value="SF2_C_RHA"/>
    <property type="match status" value="1"/>
</dbReference>
<evidence type="ECO:0000256" key="5">
    <source>
        <dbReference type="ARBA" id="ARBA00022801"/>
    </source>
</evidence>
<dbReference type="InterPro" id="IPR044756">
    <property type="entry name" value="DHX15_DEXHc"/>
</dbReference>
<dbReference type="GO" id="GO:0016787">
    <property type="term" value="F:hydrolase activity"/>
    <property type="evidence" value="ECO:0007669"/>
    <property type="project" value="UniProtKB-KW"/>
</dbReference>
<evidence type="ECO:0000259" key="15">
    <source>
        <dbReference type="PROSITE" id="PS51192"/>
    </source>
</evidence>
<evidence type="ECO:0000256" key="11">
    <source>
        <dbReference type="ARBA" id="ARBA00047984"/>
    </source>
</evidence>
<dbReference type="Proteomes" id="UP001201980">
    <property type="component" value="Unassembled WGS sequence"/>
</dbReference>
<dbReference type="InterPro" id="IPR002464">
    <property type="entry name" value="DNA/RNA_helicase_DEAH_CS"/>
</dbReference>
<keyword evidence="18" id="KW-1185">Reference proteome</keyword>
<dbReference type="SUPFAM" id="SSF52540">
    <property type="entry name" value="P-loop containing nucleoside triphosphate hydrolases"/>
    <property type="match status" value="1"/>
</dbReference>
<dbReference type="SMART" id="SM00490">
    <property type="entry name" value="HELICc"/>
    <property type="match status" value="1"/>
</dbReference>
<dbReference type="Pfam" id="PF07717">
    <property type="entry name" value="OB_NTP_bind"/>
    <property type="match status" value="1"/>
</dbReference>
<evidence type="ECO:0000256" key="6">
    <source>
        <dbReference type="ARBA" id="ARBA00022806"/>
    </source>
</evidence>
<keyword evidence="4" id="KW-0547">Nucleotide-binding</keyword>
<dbReference type="InterPro" id="IPR011709">
    <property type="entry name" value="DEAD-box_helicase_OB_fold"/>
</dbReference>
<evidence type="ECO:0000256" key="3">
    <source>
        <dbReference type="ARBA" id="ARBA00022664"/>
    </source>
</evidence>
<evidence type="ECO:0000256" key="10">
    <source>
        <dbReference type="ARBA" id="ARBA00024333"/>
    </source>
</evidence>
<dbReference type="SMART" id="SM00847">
    <property type="entry name" value="HA2"/>
    <property type="match status" value="1"/>
</dbReference>
<comment type="subcellular location">
    <subcellularLocation>
        <location evidence="1">Nucleus</location>
    </subcellularLocation>
</comment>
<feature type="region of interest" description="Disordered" evidence="13">
    <location>
        <begin position="1213"/>
        <end position="1280"/>
    </location>
</feature>
<evidence type="ECO:0000256" key="8">
    <source>
        <dbReference type="ARBA" id="ARBA00023187"/>
    </source>
</evidence>
<dbReference type="PROSITE" id="PS00690">
    <property type="entry name" value="DEAH_ATP_HELICASE"/>
    <property type="match status" value="1"/>
</dbReference>
<dbReference type="Pfam" id="PF21010">
    <property type="entry name" value="HA2_C"/>
    <property type="match status" value="1"/>
</dbReference>
<evidence type="ECO:0000256" key="7">
    <source>
        <dbReference type="ARBA" id="ARBA00022840"/>
    </source>
</evidence>
<dbReference type="EMBL" id="JAKWBI020000016">
    <property type="protein sequence ID" value="KAJ2906286.1"/>
    <property type="molecule type" value="Genomic_DNA"/>
</dbReference>
<keyword evidence="8" id="KW-0508">mRNA splicing</keyword>
<evidence type="ECO:0000256" key="1">
    <source>
        <dbReference type="ARBA" id="ARBA00004123"/>
    </source>
</evidence>
<feature type="region of interest" description="Disordered" evidence="13">
    <location>
        <begin position="433"/>
        <end position="517"/>
    </location>
</feature>
<dbReference type="GO" id="GO:0003723">
    <property type="term" value="F:RNA binding"/>
    <property type="evidence" value="ECO:0007669"/>
    <property type="project" value="TreeGrafter"/>
</dbReference>
<dbReference type="Gene3D" id="3.40.50.300">
    <property type="entry name" value="P-loop containing nucleotide triphosphate hydrolases"/>
    <property type="match status" value="2"/>
</dbReference>
<feature type="compositionally biased region" description="Low complexity" evidence="13">
    <location>
        <begin position="481"/>
        <end position="496"/>
    </location>
</feature>
<keyword evidence="6 17" id="KW-0347">Helicase</keyword>
<proteinExistence type="inferred from homology"/>
<evidence type="ECO:0000256" key="12">
    <source>
        <dbReference type="ARBA" id="ARBA00055599"/>
    </source>
</evidence>
<keyword evidence="14" id="KW-1133">Transmembrane helix</keyword>
<accession>A0AAD5RX69</accession>
<evidence type="ECO:0000256" key="2">
    <source>
        <dbReference type="ARBA" id="ARBA00012552"/>
    </source>
</evidence>
<keyword evidence="9" id="KW-0539">Nucleus</keyword>
<feature type="domain" description="Helicase C-terminal" evidence="16">
    <location>
        <begin position="736"/>
        <end position="918"/>
    </location>
</feature>
<evidence type="ECO:0000256" key="14">
    <source>
        <dbReference type="SAM" id="Phobius"/>
    </source>
</evidence>
<comment type="similarity">
    <text evidence="10">Belongs to the DEAD box helicase family. DEAH subfamily. DDX15/PRP43 sub-subfamily.</text>
</comment>
<dbReference type="InterPro" id="IPR007502">
    <property type="entry name" value="Helicase-assoc_dom"/>
</dbReference>
<dbReference type="InterPro" id="IPR027417">
    <property type="entry name" value="P-loop_NTPase"/>
</dbReference>
<dbReference type="GO" id="GO:0071014">
    <property type="term" value="C:post-mRNA release spliceosomal complex"/>
    <property type="evidence" value="ECO:0007669"/>
    <property type="project" value="UniProtKB-ARBA"/>
</dbReference>
<evidence type="ECO:0000313" key="18">
    <source>
        <dbReference type="Proteomes" id="UP001201980"/>
    </source>
</evidence>
<dbReference type="AlphaFoldDB" id="A0AAD5RX69"/>
<keyword evidence="7" id="KW-0067">ATP-binding</keyword>
<dbReference type="InterPro" id="IPR011545">
    <property type="entry name" value="DEAD/DEAH_box_helicase_dom"/>
</dbReference>
<feature type="domain" description="Helicase ATP-binding" evidence="15">
    <location>
        <begin position="546"/>
        <end position="711"/>
    </location>
</feature>
<keyword evidence="3" id="KW-0507">mRNA processing</keyword>
<dbReference type="PROSITE" id="PS51194">
    <property type="entry name" value="HELICASE_CTER"/>
    <property type="match status" value="1"/>
</dbReference>
<comment type="caution">
    <text evidence="17">The sequence shown here is derived from an EMBL/GenBank/DDBJ whole genome shotgun (WGS) entry which is preliminary data.</text>
</comment>
<organism evidence="17 18">
    <name type="scientific">Zalerion maritima</name>
    <dbReference type="NCBI Taxonomy" id="339359"/>
    <lineage>
        <taxon>Eukaryota</taxon>
        <taxon>Fungi</taxon>
        <taxon>Dikarya</taxon>
        <taxon>Ascomycota</taxon>
        <taxon>Pezizomycotina</taxon>
        <taxon>Sordariomycetes</taxon>
        <taxon>Lulworthiomycetidae</taxon>
        <taxon>Lulworthiales</taxon>
        <taxon>Lulworthiaceae</taxon>
        <taxon>Zalerion</taxon>
    </lineage>
</organism>
<reference evidence="17" key="1">
    <citation type="submission" date="2022-07" db="EMBL/GenBank/DDBJ databases">
        <title>Draft genome sequence of Zalerion maritima ATCC 34329, a (micro)plastics degrading marine fungus.</title>
        <authorList>
            <person name="Paco A."/>
            <person name="Goncalves M.F.M."/>
            <person name="Rocha-Santos T.A.P."/>
            <person name="Alves A."/>
        </authorList>
    </citation>
    <scope>NUCLEOTIDE SEQUENCE</scope>
    <source>
        <strain evidence="17">ATCC 34329</strain>
    </source>
</reference>
<keyword evidence="5" id="KW-0378">Hydrolase</keyword>
<keyword evidence="14" id="KW-0812">Transmembrane</keyword>
<feature type="compositionally biased region" description="Polar residues" evidence="13">
    <location>
        <begin position="1217"/>
        <end position="1231"/>
    </location>
</feature>
<dbReference type="PANTHER" id="PTHR18934:SF109">
    <property type="entry name" value="ATP-DEPENDENT RNA HELICASE DHX15 HOMOLOG"/>
    <property type="match status" value="1"/>
</dbReference>
<evidence type="ECO:0000256" key="13">
    <source>
        <dbReference type="SAM" id="MobiDB-lite"/>
    </source>
</evidence>
<dbReference type="GO" id="GO:0005524">
    <property type="term" value="F:ATP binding"/>
    <property type="evidence" value="ECO:0007669"/>
    <property type="project" value="UniProtKB-KW"/>
</dbReference>
<dbReference type="Pfam" id="PF00271">
    <property type="entry name" value="Helicase_C"/>
    <property type="match status" value="1"/>
</dbReference>
<dbReference type="SMART" id="SM00487">
    <property type="entry name" value="DEXDc"/>
    <property type="match status" value="1"/>
</dbReference>
<sequence length="1280" mass="146011">MGDRVGFVLEPTYAGRGTVGILWAYPSIFLVWPAEEGTIAWSKLPYLIRKEALWFPCNVVTRLVNGIPISLLEVATSGYVLCGLMTAVAWFKCPQNVEKDFRLEIAREDIRRARKMETVTLSLSSYYLLFAGFSLPFTAVHLAAWNYPFATAILKHLQLRLKPPRNFPSWKPSQRICKSFQLHFSNQHLRASLLDGRKQPCHHGINITFHYQVPNIARPSEAEHPFAGRSRNPAVRMMDSTVRTEIFYQLPCKERRRVFKPISSTATEVAPGHWTLPRTRAVHQKMAKESLYFGPIWWDAGEEDGDGCVRWFDVWEPQLRDEIDWAREVCRSKTIRCAWILPSDSRATLWKELQEQGIEQWNSWENGRGEIVISRGPRWHKVDFVFLSDLLILALSSTLSSPPVEAHSGHPLQYPVVNFSFLRLSFKMSVNQSSKSQKRSSIETDSGPERGVSRKKPKTSSDEQNGVDPSNNPYLAHMYPNSNSQSSNGSGAFSNFQRRKTTAQQAEKVEDENFNAFTGNPHTKKYFNILKSRRDLPVHKQRQEFLDLYHQSQILVFVGETGSGKTTQIPQYVLFDELPHINRKMIACTQPRRVAAMSVAQRVADELDVDLGEEVGYSIRFEDKTCNKTMLKYMTDGMLLREAMHDHQLSRYSCIILDEAHERTLATDILMALLKDVAGRRPDLKIIVMSATLDAQKFQKYFNSAPLLVVPGRTHPVEIFYTEKPERDYLESALRTVLQIHAAEPEGDILVFLTGEEEIEDTVRKLTLEVNDMVREIDAGPMTVYPLYGTLPPHQQQRIFNKAPEARYPGGRPGRKCIIATNIAETSLTIDGIVYVVDPGFSKQKIYNPRSRVESLLVSPISKASAQQRAGRAGRTKPGKCFRLYTEHAFKKELIEQTHPEILRSNLCNTVLELKKLGIEDLVHFDLMDPPAPETMMRALEELNFLACLDDEGDLTRLGEMSSEFPLDPALAVMLISSPEFYCSNEVLSIVSLLSVPNIFVRPANKRREADDMKDLFTHKEGDHLTLLNVYHAFVAEQNKETDMKRWCHEHYLSFRHLSSAQNVRVQLRRIMEIQEVDFVSTPFDNRNYYTNIRRALLAGFFMQVAMRQGNSKIYNTIKDDQPVTLHPSTGLDIGYEFVVYHEFVLTSKQYVRTCTGIRPEWLIEIAPNYYDLDNFEDGEVKKALILALGPREEKFTKKQLVDEMQSRWARRLDESGGQTPQAPPQQNSKGASRVVPLMTELGKKNASPNGTLDWIGIKKPEPPAETDAEAVDARPHGWA</sequence>
<feature type="transmembrane region" description="Helical" evidence="14">
    <location>
        <begin position="121"/>
        <end position="145"/>
    </location>
</feature>
<keyword evidence="14" id="KW-0472">Membrane</keyword>
<dbReference type="GO" id="GO:0000390">
    <property type="term" value="P:spliceosomal complex disassembly"/>
    <property type="evidence" value="ECO:0007669"/>
    <property type="project" value="UniProtKB-ARBA"/>
</dbReference>
<dbReference type="FunFam" id="3.40.50.300:FF:000324">
    <property type="entry name" value="pre-mRNA-splicing factor ATP-dependent RNA helicase DHX15"/>
    <property type="match status" value="1"/>
</dbReference>
<dbReference type="InterPro" id="IPR014001">
    <property type="entry name" value="Helicase_ATP-bd"/>
</dbReference>
<evidence type="ECO:0000259" key="16">
    <source>
        <dbReference type="PROSITE" id="PS51194"/>
    </source>
</evidence>
<comment type="function">
    <text evidence="12">Pre-mRNA processing factor involved in disassembly of spliceosomes after the release of mature mRNA.</text>
</comment>
<dbReference type="Pfam" id="PF00270">
    <property type="entry name" value="DEAD"/>
    <property type="match status" value="1"/>
</dbReference>
<dbReference type="PROSITE" id="PS51192">
    <property type="entry name" value="HELICASE_ATP_BIND_1"/>
    <property type="match status" value="1"/>
</dbReference>
<dbReference type="FunFam" id="1.20.120.1080:FF:000003">
    <property type="entry name" value="Pre-mRNA-splicing factor ATP-dependent RNA helicase PRP43"/>
    <property type="match status" value="1"/>
</dbReference>
<evidence type="ECO:0000256" key="9">
    <source>
        <dbReference type="ARBA" id="ARBA00023242"/>
    </source>
</evidence>
<dbReference type="Gene3D" id="1.20.120.1080">
    <property type="match status" value="1"/>
</dbReference>